<dbReference type="Gene3D" id="3.30.160.70">
    <property type="entry name" value="Methylated DNA-protein cysteine methyltransferase domain"/>
    <property type="match status" value="1"/>
</dbReference>
<dbReference type="EC" id="2.1.1.63" evidence="9"/>
<evidence type="ECO:0000256" key="2">
    <source>
        <dbReference type="ARBA" id="ARBA00008711"/>
    </source>
</evidence>
<protein>
    <recommendedName>
        <fullName evidence="9">Methylated-DNA--protein-cysteine methyltransferase</fullName>
        <ecNumber evidence="9">2.1.1.63</ecNumber>
    </recommendedName>
    <alternativeName>
        <fullName evidence="9">6-O-methylguanine-DNA methyltransferase</fullName>
        <shortName evidence="9">MGMT</shortName>
    </alternativeName>
    <alternativeName>
        <fullName evidence="9">O-6-methylguanine-DNA-alkyltransferase</fullName>
    </alternativeName>
</protein>
<dbReference type="NCBIfam" id="TIGR00589">
    <property type="entry name" value="ogt"/>
    <property type="match status" value="1"/>
</dbReference>
<comment type="subcellular location">
    <subcellularLocation>
        <location evidence="9">Cytoplasm</location>
    </subcellularLocation>
</comment>
<dbReference type="InterPro" id="IPR014048">
    <property type="entry name" value="MethylDNA_cys_MeTrfase_DNA-bd"/>
</dbReference>
<dbReference type="GO" id="GO:0006307">
    <property type="term" value="P:DNA alkylation repair"/>
    <property type="evidence" value="ECO:0007669"/>
    <property type="project" value="UniProtKB-UniRule"/>
</dbReference>
<dbReference type="GO" id="GO:0003908">
    <property type="term" value="F:methylated-DNA-[protein]-cysteine S-methyltransferase activity"/>
    <property type="evidence" value="ECO:0007669"/>
    <property type="project" value="UniProtKB-UniRule"/>
</dbReference>
<evidence type="ECO:0000313" key="13">
    <source>
        <dbReference type="Proteomes" id="UP000476411"/>
    </source>
</evidence>
<evidence type="ECO:0000259" key="11">
    <source>
        <dbReference type="Pfam" id="PF02870"/>
    </source>
</evidence>
<accession>A0A6B9ZMP1</accession>
<evidence type="ECO:0000256" key="4">
    <source>
        <dbReference type="ARBA" id="ARBA00022603"/>
    </source>
</evidence>
<evidence type="ECO:0000256" key="1">
    <source>
        <dbReference type="ARBA" id="ARBA00001286"/>
    </source>
</evidence>
<dbReference type="GO" id="GO:0032259">
    <property type="term" value="P:methylation"/>
    <property type="evidence" value="ECO:0007669"/>
    <property type="project" value="UniProtKB-KW"/>
</dbReference>
<evidence type="ECO:0000256" key="5">
    <source>
        <dbReference type="ARBA" id="ARBA00022679"/>
    </source>
</evidence>
<dbReference type="RefSeq" id="WP_162335228.1">
    <property type="nucleotide sequence ID" value="NZ_CP048113.1"/>
</dbReference>
<comment type="miscellaneous">
    <text evidence="9">This enzyme catalyzes only one turnover and therefore is not strictly catalytic. According to one definition, an enzyme is a biocatalyst that acts repeatedly and over many reaction cycles.</text>
</comment>
<dbReference type="PANTHER" id="PTHR10815">
    <property type="entry name" value="METHYLATED-DNA--PROTEIN-CYSTEINE METHYLTRANSFERASE"/>
    <property type="match status" value="1"/>
</dbReference>
<dbReference type="InterPro" id="IPR036631">
    <property type="entry name" value="MGMT_N_sf"/>
</dbReference>
<feature type="domain" description="Methylguanine DNA methyltransferase ribonuclease-like" evidence="11">
    <location>
        <begin position="7"/>
        <end position="68"/>
    </location>
</feature>
<evidence type="ECO:0000259" key="10">
    <source>
        <dbReference type="Pfam" id="PF01035"/>
    </source>
</evidence>
<dbReference type="PANTHER" id="PTHR10815:SF13">
    <property type="entry name" value="METHYLATED-DNA--PROTEIN-CYSTEINE METHYLTRANSFERASE"/>
    <property type="match status" value="1"/>
</dbReference>
<keyword evidence="3 9" id="KW-0963">Cytoplasm</keyword>
<feature type="domain" description="Methylated-DNA-[protein]-cysteine S-methyltransferase DNA binding" evidence="10">
    <location>
        <begin position="73"/>
        <end position="151"/>
    </location>
</feature>
<dbReference type="InterPro" id="IPR036388">
    <property type="entry name" value="WH-like_DNA-bd_sf"/>
</dbReference>
<dbReference type="InterPro" id="IPR036217">
    <property type="entry name" value="MethylDNA_cys_MeTrfase_DNAb"/>
</dbReference>
<feature type="active site" description="Nucleophile; methyl group acceptor" evidence="9">
    <location>
        <position position="124"/>
    </location>
</feature>
<gene>
    <name evidence="12" type="ORF">GWR21_29200</name>
</gene>
<evidence type="ECO:0000256" key="9">
    <source>
        <dbReference type="HAMAP-Rule" id="MF_00772"/>
    </source>
</evidence>
<keyword evidence="6 9" id="KW-0227">DNA damage</keyword>
<evidence type="ECO:0000256" key="7">
    <source>
        <dbReference type="ARBA" id="ARBA00023204"/>
    </source>
</evidence>
<sequence length="162" mass="18074">MITEHTHIINTPVGALTIIGNESAIHTLTFKEGQTPTHEPLPDVIRQCMEEMNEYFAGSLRAFTFPVAQPGTAFQQSVWQQLMTIPYGQTISYLQLAKRINNPKSIRAVGTTNGKNRIAIVVPCHRVIGSDGTLTGYAGGLWRKKWLLEHEIRQKSGSLELF</sequence>
<evidence type="ECO:0000313" key="12">
    <source>
        <dbReference type="EMBL" id="QHS63512.1"/>
    </source>
</evidence>
<dbReference type="Pfam" id="PF02870">
    <property type="entry name" value="Methyltransf_1N"/>
    <property type="match status" value="1"/>
</dbReference>
<keyword evidence="13" id="KW-1185">Reference proteome</keyword>
<dbReference type="SUPFAM" id="SSF53155">
    <property type="entry name" value="Methylated DNA-protein cysteine methyltransferase domain"/>
    <property type="match status" value="1"/>
</dbReference>
<keyword evidence="4 9" id="KW-0489">Methyltransferase</keyword>
<evidence type="ECO:0000256" key="6">
    <source>
        <dbReference type="ARBA" id="ARBA00022763"/>
    </source>
</evidence>
<keyword evidence="7 9" id="KW-0234">DNA repair</keyword>
<comment type="catalytic activity">
    <reaction evidence="1 9">
        <text>a 4-O-methyl-thymidine in DNA + L-cysteinyl-[protein] = a thymidine in DNA + S-methyl-L-cysteinyl-[protein]</text>
        <dbReference type="Rhea" id="RHEA:53428"/>
        <dbReference type="Rhea" id="RHEA-COMP:10131"/>
        <dbReference type="Rhea" id="RHEA-COMP:10132"/>
        <dbReference type="Rhea" id="RHEA-COMP:13555"/>
        <dbReference type="Rhea" id="RHEA-COMP:13556"/>
        <dbReference type="ChEBI" id="CHEBI:29950"/>
        <dbReference type="ChEBI" id="CHEBI:82612"/>
        <dbReference type="ChEBI" id="CHEBI:137386"/>
        <dbReference type="ChEBI" id="CHEBI:137387"/>
        <dbReference type="EC" id="2.1.1.63"/>
    </reaction>
</comment>
<dbReference type="KEGG" id="chih:GWR21_29200"/>
<evidence type="ECO:0000256" key="8">
    <source>
        <dbReference type="ARBA" id="ARBA00049348"/>
    </source>
</evidence>
<name>A0A6B9ZMP1_9BACT</name>
<comment type="similarity">
    <text evidence="2 9">Belongs to the MGMT family.</text>
</comment>
<proteinExistence type="inferred from homology"/>
<dbReference type="HAMAP" id="MF_00772">
    <property type="entry name" value="OGT"/>
    <property type="match status" value="1"/>
</dbReference>
<evidence type="ECO:0000256" key="3">
    <source>
        <dbReference type="ARBA" id="ARBA00022490"/>
    </source>
</evidence>
<dbReference type="InterPro" id="IPR001497">
    <property type="entry name" value="MethylDNA_cys_MeTrfase_AS"/>
</dbReference>
<dbReference type="Pfam" id="PF01035">
    <property type="entry name" value="DNA_binding_1"/>
    <property type="match status" value="1"/>
</dbReference>
<dbReference type="InterPro" id="IPR008332">
    <property type="entry name" value="MethylG_MeTrfase_N"/>
</dbReference>
<comment type="catalytic activity">
    <reaction evidence="8 9">
        <text>a 6-O-methyl-2'-deoxyguanosine in DNA + L-cysteinyl-[protein] = S-methyl-L-cysteinyl-[protein] + a 2'-deoxyguanosine in DNA</text>
        <dbReference type="Rhea" id="RHEA:24000"/>
        <dbReference type="Rhea" id="RHEA-COMP:10131"/>
        <dbReference type="Rhea" id="RHEA-COMP:10132"/>
        <dbReference type="Rhea" id="RHEA-COMP:11367"/>
        <dbReference type="Rhea" id="RHEA-COMP:11368"/>
        <dbReference type="ChEBI" id="CHEBI:29950"/>
        <dbReference type="ChEBI" id="CHEBI:82612"/>
        <dbReference type="ChEBI" id="CHEBI:85445"/>
        <dbReference type="ChEBI" id="CHEBI:85448"/>
        <dbReference type="EC" id="2.1.1.63"/>
    </reaction>
</comment>
<dbReference type="Gene3D" id="1.10.10.10">
    <property type="entry name" value="Winged helix-like DNA-binding domain superfamily/Winged helix DNA-binding domain"/>
    <property type="match status" value="1"/>
</dbReference>
<dbReference type="InterPro" id="IPR023546">
    <property type="entry name" value="MGMT"/>
</dbReference>
<dbReference type="PROSITE" id="PS00374">
    <property type="entry name" value="MGMT"/>
    <property type="match status" value="1"/>
</dbReference>
<dbReference type="GO" id="GO:0005737">
    <property type="term" value="C:cytoplasm"/>
    <property type="evidence" value="ECO:0007669"/>
    <property type="project" value="UniProtKB-SubCell"/>
</dbReference>
<dbReference type="FunFam" id="1.10.10.10:FF:000214">
    <property type="entry name" value="Methylated-DNA--protein-cysteine methyltransferase"/>
    <property type="match status" value="1"/>
</dbReference>
<comment type="function">
    <text evidence="9">Involved in the cellular defense against the biological effects of O6-methylguanine (O6-MeG) and O4-methylthymine (O4-MeT) in DNA. Repairs the methylated nucleobase in DNA by stoichiometrically transferring the methyl group to a cysteine residue in the enzyme. This is a suicide reaction: the enzyme is irreversibly inactivated.</text>
</comment>
<dbReference type="SUPFAM" id="SSF46767">
    <property type="entry name" value="Methylated DNA-protein cysteine methyltransferase, C-terminal domain"/>
    <property type="match status" value="1"/>
</dbReference>
<reference evidence="12 13" key="1">
    <citation type="submission" date="2020-01" db="EMBL/GenBank/DDBJ databases">
        <title>Complete genome sequence of Chitinophaga sp. H33E-04 isolated from quinoa roots.</title>
        <authorList>
            <person name="Weon H.-Y."/>
            <person name="Lee S.A."/>
        </authorList>
    </citation>
    <scope>NUCLEOTIDE SEQUENCE [LARGE SCALE GENOMIC DNA]</scope>
    <source>
        <strain evidence="12 13">H33E-04</strain>
    </source>
</reference>
<organism evidence="12 13">
    <name type="scientific">Chitinophaga agri</name>
    <dbReference type="NCBI Taxonomy" id="2703787"/>
    <lineage>
        <taxon>Bacteria</taxon>
        <taxon>Pseudomonadati</taxon>
        <taxon>Bacteroidota</taxon>
        <taxon>Chitinophagia</taxon>
        <taxon>Chitinophagales</taxon>
        <taxon>Chitinophagaceae</taxon>
        <taxon>Chitinophaga</taxon>
    </lineage>
</organism>
<dbReference type="Proteomes" id="UP000476411">
    <property type="component" value="Chromosome"/>
</dbReference>
<keyword evidence="5 9" id="KW-0808">Transferase</keyword>
<dbReference type="CDD" id="cd06445">
    <property type="entry name" value="ATase"/>
    <property type="match status" value="1"/>
</dbReference>
<dbReference type="AlphaFoldDB" id="A0A6B9ZMP1"/>
<dbReference type="EMBL" id="CP048113">
    <property type="protein sequence ID" value="QHS63512.1"/>
    <property type="molecule type" value="Genomic_DNA"/>
</dbReference>